<keyword evidence="3" id="KW-1185">Reference proteome</keyword>
<proteinExistence type="predicted"/>
<sequence>MSGDEMGMRTGMTYTRARCRNRPRDCMRRVTPKTTGKCWEGGETIDPRVRRPALQNGNQEPSGMTGRRKT</sequence>
<reference evidence="3" key="1">
    <citation type="journal article" date="2019" name="Int. J. Syst. Evol. Microbiol.">
        <title>The Global Catalogue of Microorganisms (GCM) 10K type strain sequencing project: providing services to taxonomists for standard genome sequencing and annotation.</title>
        <authorList>
            <consortium name="The Broad Institute Genomics Platform"/>
            <consortium name="The Broad Institute Genome Sequencing Center for Infectious Disease"/>
            <person name="Wu L."/>
            <person name="Ma J."/>
        </authorList>
    </citation>
    <scope>NUCLEOTIDE SEQUENCE [LARGE SCALE GENOMIC DNA]</scope>
    <source>
        <strain evidence="3">NBRC 110140</strain>
    </source>
</reference>
<evidence type="ECO:0000256" key="1">
    <source>
        <dbReference type="SAM" id="MobiDB-lite"/>
    </source>
</evidence>
<comment type="caution">
    <text evidence="2">The sequence shown here is derived from an EMBL/GenBank/DDBJ whole genome shotgun (WGS) entry which is preliminary data.</text>
</comment>
<gene>
    <name evidence="2" type="ORF">GCM10007939_20280</name>
</gene>
<evidence type="ECO:0000313" key="3">
    <source>
        <dbReference type="Proteomes" id="UP001156694"/>
    </source>
</evidence>
<accession>A0ABQ5VWL4</accession>
<evidence type="ECO:0000313" key="2">
    <source>
        <dbReference type="EMBL" id="GLQ35745.1"/>
    </source>
</evidence>
<organism evidence="2 3">
    <name type="scientific">Amylibacter marinus</name>
    <dbReference type="NCBI Taxonomy" id="1475483"/>
    <lineage>
        <taxon>Bacteria</taxon>
        <taxon>Pseudomonadati</taxon>
        <taxon>Pseudomonadota</taxon>
        <taxon>Alphaproteobacteria</taxon>
        <taxon>Rhodobacterales</taxon>
        <taxon>Paracoccaceae</taxon>
        <taxon>Amylibacter</taxon>
    </lineage>
</organism>
<dbReference type="Proteomes" id="UP001156694">
    <property type="component" value="Unassembled WGS sequence"/>
</dbReference>
<feature type="region of interest" description="Disordered" evidence="1">
    <location>
        <begin position="32"/>
        <end position="70"/>
    </location>
</feature>
<protein>
    <submittedName>
        <fullName evidence="2">Uncharacterized protein</fullName>
    </submittedName>
</protein>
<name>A0ABQ5VWL4_9RHOB</name>
<dbReference type="EMBL" id="BSNN01000004">
    <property type="protein sequence ID" value="GLQ35745.1"/>
    <property type="molecule type" value="Genomic_DNA"/>
</dbReference>